<proteinExistence type="predicted"/>
<organism evidence="2 3">
    <name type="scientific">Rhododendron griersonianum</name>
    <dbReference type="NCBI Taxonomy" id="479676"/>
    <lineage>
        <taxon>Eukaryota</taxon>
        <taxon>Viridiplantae</taxon>
        <taxon>Streptophyta</taxon>
        <taxon>Embryophyta</taxon>
        <taxon>Tracheophyta</taxon>
        <taxon>Spermatophyta</taxon>
        <taxon>Magnoliopsida</taxon>
        <taxon>eudicotyledons</taxon>
        <taxon>Gunneridae</taxon>
        <taxon>Pentapetalae</taxon>
        <taxon>asterids</taxon>
        <taxon>Ericales</taxon>
        <taxon>Ericaceae</taxon>
        <taxon>Ericoideae</taxon>
        <taxon>Rhodoreae</taxon>
        <taxon>Rhododendron</taxon>
    </lineage>
</organism>
<dbReference type="EMBL" id="JACTNZ010000003">
    <property type="protein sequence ID" value="KAG5558558.1"/>
    <property type="molecule type" value="Genomic_DNA"/>
</dbReference>
<gene>
    <name evidence="2" type="ORF">RHGRI_008487</name>
</gene>
<dbReference type="Proteomes" id="UP000823749">
    <property type="component" value="Chromosome 3"/>
</dbReference>
<accession>A0AAV6L2I9</accession>
<evidence type="ECO:0000313" key="3">
    <source>
        <dbReference type="Proteomes" id="UP000823749"/>
    </source>
</evidence>
<evidence type="ECO:0000256" key="1">
    <source>
        <dbReference type="SAM" id="MobiDB-lite"/>
    </source>
</evidence>
<comment type="caution">
    <text evidence="2">The sequence shown here is derived from an EMBL/GenBank/DDBJ whole genome shotgun (WGS) entry which is preliminary data.</text>
</comment>
<evidence type="ECO:0000313" key="2">
    <source>
        <dbReference type="EMBL" id="KAG5558558.1"/>
    </source>
</evidence>
<feature type="region of interest" description="Disordered" evidence="1">
    <location>
        <begin position="1"/>
        <end position="34"/>
    </location>
</feature>
<reference evidence="2" key="1">
    <citation type="submission" date="2020-08" db="EMBL/GenBank/DDBJ databases">
        <title>Plant Genome Project.</title>
        <authorList>
            <person name="Zhang R.-G."/>
        </authorList>
    </citation>
    <scope>NUCLEOTIDE SEQUENCE</scope>
    <source>
        <strain evidence="2">WSP0</strain>
        <tissue evidence="2">Leaf</tissue>
    </source>
</reference>
<name>A0AAV6L2I9_9ERIC</name>
<feature type="compositionally biased region" description="Basic residues" evidence="1">
    <location>
        <begin position="9"/>
        <end position="25"/>
    </location>
</feature>
<sequence length="58" mass="7122">MTKIDKNRVRIRKQKSGSQNRKVRQRKDAMEKSLKKNKNLFFQVKLKKQVMKNLERMM</sequence>
<keyword evidence="3" id="KW-1185">Reference proteome</keyword>
<protein>
    <submittedName>
        <fullName evidence="2">Uncharacterized protein</fullName>
    </submittedName>
</protein>
<dbReference type="AlphaFoldDB" id="A0AAV6L2I9"/>